<dbReference type="KEGG" id="aaut:ACETAC_08705"/>
<comment type="caution">
    <text evidence="4">Lacks conserved residue(s) required for the propagation of feature annotation.</text>
</comment>
<evidence type="ECO:0000256" key="4">
    <source>
        <dbReference type="HAMAP-Rule" id="MF_01930"/>
    </source>
</evidence>
<comment type="function">
    <text evidence="4">Catalyzes the transfer of a formyl group from 10-formyltetrahydrofolate to 5-phospho-ribosyl-glycinamide (GAR), producing 5-phospho-ribosyl-N-formylglycinamide (FGAR) and tetrahydrofolate.</text>
</comment>
<dbReference type="HAMAP" id="MF_01930">
    <property type="entry name" value="PurN"/>
    <property type="match status" value="1"/>
</dbReference>
<dbReference type="RefSeq" id="WP_284679630.1">
    <property type="nucleotide sequence ID" value="NZ_CP060096.1"/>
</dbReference>
<protein>
    <recommendedName>
        <fullName evidence="4">Phosphoribosylglycinamide formyltransferase</fullName>
        <ecNumber evidence="4">2.1.2.2</ecNumber>
    </recommendedName>
    <alternativeName>
        <fullName evidence="4">5'-phosphoribosylglycinamide transformylase</fullName>
    </alternativeName>
    <alternativeName>
        <fullName evidence="4">GAR transformylase</fullName>
        <shortName evidence="4">GART</shortName>
    </alternativeName>
</protein>
<comment type="catalytic activity">
    <reaction evidence="4">
        <text>N(1)-(5-phospho-beta-D-ribosyl)glycinamide + (6R)-10-formyltetrahydrofolate = N(2)-formyl-N(1)-(5-phospho-beta-D-ribosyl)glycinamide + (6S)-5,6,7,8-tetrahydrofolate + H(+)</text>
        <dbReference type="Rhea" id="RHEA:15053"/>
        <dbReference type="ChEBI" id="CHEBI:15378"/>
        <dbReference type="ChEBI" id="CHEBI:57453"/>
        <dbReference type="ChEBI" id="CHEBI:143788"/>
        <dbReference type="ChEBI" id="CHEBI:147286"/>
        <dbReference type="ChEBI" id="CHEBI:195366"/>
        <dbReference type="EC" id="2.1.2.2"/>
    </reaction>
</comment>
<organism evidence="6 7">
    <name type="scientific">Aceticella autotrophica</name>
    <dbReference type="NCBI Taxonomy" id="2755338"/>
    <lineage>
        <taxon>Bacteria</taxon>
        <taxon>Bacillati</taxon>
        <taxon>Bacillota</taxon>
        <taxon>Clostridia</taxon>
        <taxon>Thermoanaerobacterales</taxon>
        <taxon>Thermoanaerobacteraceae</taxon>
        <taxon>Aceticella</taxon>
    </lineage>
</organism>
<dbReference type="Gene3D" id="3.40.50.170">
    <property type="entry name" value="Formyl transferase, N-terminal domain"/>
    <property type="match status" value="1"/>
</dbReference>
<dbReference type="SUPFAM" id="SSF53328">
    <property type="entry name" value="Formyltransferase"/>
    <property type="match status" value="1"/>
</dbReference>
<dbReference type="InterPro" id="IPR036477">
    <property type="entry name" value="Formyl_transf_N_sf"/>
</dbReference>
<dbReference type="EC" id="2.1.2.2" evidence="4"/>
<dbReference type="NCBIfam" id="TIGR00639">
    <property type="entry name" value="PurN"/>
    <property type="match status" value="1"/>
</dbReference>
<comment type="similarity">
    <text evidence="4">Belongs to the GART family.</text>
</comment>
<dbReference type="AlphaFoldDB" id="A0A975AUY6"/>
<dbReference type="GO" id="GO:0006189">
    <property type="term" value="P:'de novo' IMP biosynthetic process"/>
    <property type="evidence" value="ECO:0007669"/>
    <property type="project" value="UniProtKB-UniRule"/>
</dbReference>
<keyword evidence="7" id="KW-1185">Reference proteome</keyword>
<dbReference type="PANTHER" id="PTHR43369:SF2">
    <property type="entry name" value="PHOSPHORIBOSYLGLYCINAMIDE FORMYLTRANSFERASE"/>
    <property type="match status" value="1"/>
</dbReference>
<dbReference type="PANTHER" id="PTHR43369">
    <property type="entry name" value="PHOSPHORIBOSYLGLYCINAMIDE FORMYLTRANSFERASE"/>
    <property type="match status" value="1"/>
</dbReference>
<feature type="domain" description="Formyl transferase N-terminal" evidence="5">
    <location>
        <begin position="1"/>
        <end position="184"/>
    </location>
</feature>
<keyword evidence="3 4" id="KW-0658">Purine biosynthesis</keyword>
<evidence type="ECO:0000256" key="2">
    <source>
        <dbReference type="ARBA" id="ARBA00022679"/>
    </source>
</evidence>
<comment type="pathway">
    <text evidence="1 4">Purine metabolism; IMP biosynthesis via de novo pathway; N(2)-formyl-N(1)-(5-phospho-D-ribosyl)glycinamide from N(1)-(5-phospho-D-ribosyl)glycinamide (10-formyl THF route): step 1/1.</text>
</comment>
<feature type="active site" description="Proton donor" evidence="4">
    <location>
        <position position="106"/>
    </location>
</feature>
<evidence type="ECO:0000313" key="7">
    <source>
        <dbReference type="Proteomes" id="UP000671913"/>
    </source>
</evidence>
<reference evidence="6" key="1">
    <citation type="submission" date="2020-08" db="EMBL/GenBank/DDBJ databases">
        <title>Genomic insights into the carbon and energy metabolism of the first obligate autotrophic acetogenic bacterium Aceticella autotrophica gen. nov., sp. nov.</title>
        <authorList>
            <person name="Toshchakov S.V."/>
            <person name="Elcheninov A.G."/>
            <person name="Kublanov I.V."/>
            <person name="Frolov E.N."/>
            <person name="Lebedinsky A.V."/>
        </authorList>
    </citation>
    <scope>NUCLEOTIDE SEQUENCE</scope>
    <source>
        <strain evidence="6">3443-3Ac</strain>
    </source>
</reference>
<dbReference type="Pfam" id="PF00551">
    <property type="entry name" value="Formyl_trans_N"/>
    <property type="match status" value="1"/>
</dbReference>
<dbReference type="Proteomes" id="UP000671913">
    <property type="component" value="Chromosome"/>
</dbReference>
<proteinExistence type="inferred from homology"/>
<keyword evidence="2 4" id="KW-0808">Transferase</keyword>
<evidence type="ECO:0000313" key="6">
    <source>
        <dbReference type="EMBL" id="QSZ26940.1"/>
    </source>
</evidence>
<dbReference type="InterPro" id="IPR004607">
    <property type="entry name" value="GART"/>
</dbReference>
<dbReference type="InterPro" id="IPR002376">
    <property type="entry name" value="Formyl_transf_N"/>
</dbReference>
<name>A0A975AUY6_9THEO</name>
<dbReference type="CDD" id="cd08645">
    <property type="entry name" value="FMT_core_GART"/>
    <property type="match status" value="1"/>
</dbReference>
<feature type="site" description="Raises pKa of active site His" evidence="4">
    <location>
        <position position="147"/>
    </location>
</feature>
<sequence>MRLVILASGNGTDLQSIIDSVEEGSIPAKIAAVISDKEGAYALERAKIHGIPTYCLSKKDLKDRFYRELLRIIEEINPDGIILAGFITILNEEIVNKFQNKIINIHPSLIPSFCGKGYYGEKVHKAVYEYGVKYTGCTVHFVDAGADTGPIILQEVVKVEEDDTPETIAEKVLEVEHKLLPYAVKLFAEGRLKVEGRKVHINQFK</sequence>
<evidence type="ECO:0000256" key="1">
    <source>
        <dbReference type="ARBA" id="ARBA00005054"/>
    </source>
</evidence>
<dbReference type="EMBL" id="CP060096">
    <property type="protein sequence ID" value="QSZ26940.1"/>
    <property type="molecule type" value="Genomic_DNA"/>
</dbReference>
<feature type="binding site" evidence="4">
    <location>
        <position position="104"/>
    </location>
    <ligand>
        <name>(6R)-10-formyltetrahydrofolate</name>
        <dbReference type="ChEBI" id="CHEBI:195366"/>
    </ligand>
</feature>
<dbReference type="GO" id="GO:0004644">
    <property type="term" value="F:phosphoribosylglycinamide formyltransferase activity"/>
    <property type="evidence" value="ECO:0007669"/>
    <property type="project" value="UniProtKB-UniRule"/>
</dbReference>
<evidence type="ECO:0000256" key="3">
    <source>
        <dbReference type="ARBA" id="ARBA00022755"/>
    </source>
</evidence>
<dbReference type="GO" id="GO:0005829">
    <property type="term" value="C:cytosol"/>
    <property type="evidence" value="ECO:0007669"/>
    <property type="project" value="TreeGrafter"/>
</dbReference>
<accession>A0A975AUY6</accession>
<evidence type="ECO:0000259" key="5">
    <source>
        <dbReference type="Pfam" id="PF00551"/>
    </source>
</evidence>
<gene>
    <name evidence="4" type="primary">purN</name>
    <name evidence="6" type="ORF">ACETAC_08705</name>
</gene>